<dbReference type="CDD" id="cd06171">
    <property type="entry name" value="Sigma70_r4"/>
    <property type="match status" value="1"/>
</dbReference>
<dbReference type="InterPro" id="IPR036388">
    <property type="entry name" value="WH-like_DNA-bd_sf"/>
</dbReference>
<keyword evidence="3" id="KW-0731">Sigma factor</keyword>
<organism evidence="6 7">
    <name type="scientific">[Ruminococcus] torques</name>
    <dbReference type="NCBI Taxonomy" id="33039"/>
    <lineage>
        <taxon>Bacteria</taxon>
        <taxon>Bacillati</taxon>
        <taxon>Bacillota</taxon>
        <taxon>Clostridia</taxon>
        <taxon>Lachnospirales</taxon>
        <taxon>Lachnospiraceae</taxon>
        <taxon>Mediterraneibacter</taxon>
    </lineage>
</organism>
<keyword evidence="4" id="KW-0804">Transcription</keyword>
<evidence type="ECO:0000313" key="7">
    <source>
        <dbReference type="Proteomes" id="UP000363661"/>
    </source>
</evidence>
<dbReference type="InterPro" id="IPR001304">
    <property type="entry name" value="C-type_lectin-like"/>
</dbReference>
<comment type="similarity">
    <text evidence="1">Belongs to the sigma-70 factor family. ECF subfamily.</text>
</comment>
<keyword evidence="2" id="KW-0805">Transcription regulation</keyword>
<dbReference type="SUPFAM" id="SSF88659">
    <property type="entry name" value="Sigma3 and sigma4 domains of RNA polymerase sigma factors"/>
    <property type="match status" value="1"/>
</dbReference>
<evidence type="ECO:0000256" key="3">
    <source>
        <dbReference type="ARBA" id="ARBA00023082"/>
    </source>
</evidence>
<dbReference type="Pfam" id="PF04542">
    <property type="entry name" value="Sigma70_r2"/>
    <property type="match status" value="1"/>
</dbReference>
<dbReference type="Proteomes" id="UP000363661">
    <property type="component" value="Unassembled WGS sequence"/>
</dbReference>
<gene>
    <name evidence="6" type="primary">sigW_1</name>
    <name evidence="6" type="ORF">RTSSTS7063_00124</name>
</gene>
<dbReference type="GO" id="GO:0016987">
    <property type="term" value="F:sigma factor activity"/>
    <property type="evidence" value="ECO:0007669"/>
    <property type="project" value="UniProtKB-KW"/>
</dbReference>
<dbReference type="InterPro" id="IPR016187">
    <property type="entry name" value="CTDL_fold"/>
</dbReference>
<dbReference type="CDD" id="cd03603">
    <property type="entry name" value="CLECT_VCBS"/>
    <property type="match status" value="1"/>
</dbReference>
<accession>A0A564SAR6</accession>
<dbReference type="Gene3D" id="1.10.10.10">
    <property type="entry name" value="Winged helix-like DNA-binding domain superfamily/Winged helix DNA-binding domain"/>
    <property type="match status" value="1"/>
</dbReference>
<dbReference type="SMART" id="SM00034">
    <property type="entry name" value="CLECT"/>
    <property type="match status" value="1"/>
</dbReference>
<evidence type="ECO:0000256" key="2">
    <source>
        <dbReference type="ARBA" id="ARBA00023015"/>
    </source>
</evidence>
<name>A0A564SAR6_9FIRM</name>
<dbReference type="InterPro" id="IPR014284">
    <property type="entry name" value="RNA_pol_sigma-70_dom"/>
</dbReference>
<dbReference type="Gene3D" id="3.10.100.10">
    <property type="entry name" value="Mannose-Binding Protein A, subunit A"/>
    <property type="match status" value="1"/>
</dbReference>
<dbReference type="RefSeq" id="WP_186290739.1">
    <property type="nucleotide sequence ID" value="NZ_CABHNA010000013.1"/>
</dbReference>
<dbReference type="SUPFAM" id="SSF56436">
    <property type="entry name" value="C-type lectin-like"/>
    <property type="match status" value="1"/>
</dbReference>
<proteinExistence type="inferred from homology"/>
<dbReference type="AlphaFoldDB" id="A0A564SAR6"/>
<dbReference type="InterPro" id="IPR007627">
    <property type="entry name" value="RNA_pol_sigma70_r2"/>
</dbReference>
<evidence type="ECO:0000313" key="6">
    <source>
        <dbReference type="EMBL" id="VUW92161.1"/>
    </source>
</evidence>
<dbReference type="InterPro" id="IPR013325">
    <property type="entry name" value="RNA_pol_sigma_r2"/>
</dbReference>
<dbReference type="SUPFAM" id="SSF88946">
    <property type="entry name" value="Sigma2 domain of RNA polymerase sigma factors"/>
    <property type="match status" value="1"/>
</dbReference>
<dbReference type="PANTHER" id="PTHR43133">
    <property type="entry name" value="RNA POLYMERASE ECF-TYPE SIGMA FACTO"/>
    <property type="match status" value="1"/>
</dbReference>
<dbReference type="InterPro" id="IPR039425">
    <property type="entry name" value="RNA_pol_sigma-70-like"/>
</dbReference>
<dbReference type="Pfam" id="PF08281">
    <property type="entry name" value="Sigma70_r4_2"/>
    <property type="match status" value="1"/>
</dbReference>
<reference evidence="6 7" key="1">
    <citation type="submission" date="2019-07" db="EMBL/GenBank/DDBJ databases">
        <authorList>
            <person name="Hibberd C M."/>
            <person name="Gehrig L. J."/>
            <person name="Chang H.-W."/>
            <person name="Venkatesh S."/>
        </authorList>
    </citation>
    <scope>NUCLEOTIDE SEQUENCE [LARGE SCALE GENOMIC DNA]</scope>
    <source>
        <strain evidence="6">Ruminococcus_torques_SSTS_Bg7063</strain>
    </source>
</reference>
<dbReference type="GO" id="GO:0006352">
    <property type="term" value="P:DNA-templated transcription initiation"/>
    <property type="evidence" value="ECO:0007669"/>
    <property type="project" value="InterPro"/>
</dbReference>
<dbReference type="InterPro" id="IPR013324">
    <property type="entry name" value="RNA_pol_sigma_r3/r4-like"/>
</dbReference>
<dbReference type="InterPro" id="IPR016186">
    <property type="entry name" value="C-type_lectin-like/link_sf"/>
</dbReference>
<dbReference type="Gene3D" id="1.10.1740.10">
    <property type="match status" value="1"/>
</dbReference>
<evidence type="ECO:0000256" key="1">
    <source>
        <dbReference type="ARBA" id="ARBA00010641"/>
    </source>
</evidence>
<feature type="domain" description="C-type lectin" evidence="5">
    <location>
        <begin position="321"/>
        <end position="425"/>
    </location>
</feature>
<dbReference type="PANTHER" id="PTHR43133:SF51">
    <property type="entry name" value="RNA POLYMERASE SIGMA FACTOR"/>
    <property type="match status" value="1"/>
</dbReference>
<dbReference type="EMBL" id="CABHNA010000013">
    <property type="protein sequence ID" value="VUW92161.1"/>
    <property type="molecule type" value="Genomic_DNA"/>
</dbReference>
<keyword evidence="7" id="KW-1185">Reference proteome</keyword>
<dbReference type="GO" id="GO:0003677">
    <property type="term" value="F:DNA binding"/>
    <property type="evidence" value="ECO:0007669"/>
    <property type="project" value="InterPro"/>
</dbReference>
<dbReference type="InterPro" id="IPR034007">
    <property type="entry name" value="CTLD_bac"/>
</dbReference>
<dbReference type="NCBIfam" id="TIGR02937">
    <property type="entry name" value="sigma70-ECF"/>
    <property type="match status" value="1"/>
</dbReference>
<sequence length="442" mass="50048">MERSCRNCGAELKINAKFCLKCGCEIIESSLIKRIKNGDTQAWEELYKKTYPRAYAVAVQTMKNREDALDVLQEGYISVFKNIDSLQDETKLNAWVSKIVGNRCIDYLRKYRGKNEPTLFGEMISDDSDVEFEDILENDNQEFIPEESVDYDETKKIMQGILDQLPDEQRLCVLMYYYDELSVKEIAETLGCSTGTVKSRLNYARKYIKKEVEKQEKKGTKLYSIAPISFLIWMLHSQENTVQAKAAEPSVWKAVQTKAGMLEHEAGKKVGKAVVGKAEKTGAKGITSKIAAGAVAVSFAGTGVGIGYMKTHSKPVGAVEFNHHYYKVISGEYTWSEAEKQCEEQGGHLVTITSEGEQNFINSLIDSDSCVWIGGKRNTKNIWVWVTGEEWKYENWAPGEPNNSSNMISNENRVVIWNNSGQWNDLNDKNIDEQNGFVCEWE</sequence>
<protein>
    <submittedName>
        <fullName evidence="6">ECF RNA polymerase sigma factor SigW</fullName>
    </submittedName>
</protein>
<evidence type="ECO:0000256" key="4">
    <source>
        <dbReference type="ARBA" id="ARBA00023163"/>
    </source>
</evidence>
<dbReference type="InterPro" id="IPR013249">
    <property type="entry name" value="RNA_pol_sigma70_r4_t2"/>
</dbReference>
<evidence type="ECO:0000259" key="5">
    <source>
        <dbReference type="PROSITE" id="PS50041"/>
    </source>
</evidence>
<dbReference type="PROSITE" id="PS50041">
    <property type="entry name" value="C_TYPE_LECTIN_2"/>
    <property type="match status" value="1"/>
</dbReference>
<dbReference type="Pfam" id="PF00059">
    <property type="entry name" value="Lectin_C"/>
    <property type="match status" value="1"/>
</dbReference>